<accession>A0A284QYD6</accession>
<sequence length="130" mass="14885">MPSLIQDWVDLDLPTYPKNCRKAHGHVYNAQKVDYPNAQKFCDYLLEAHDSQLFRSTFNPQGTPVNTAGIELQRFFDSKWKVLSPLHEISQDEEDEEALSDDEHSHMFLLPTLVMMSDAYLGAIAALEDQ</sequence>
<dbReference type="OrthoDB" id="10264376at2759"/>
<evidence type="ECO:0000313" key="1">
    <source>
        <dbReference type="EMBL" id="SJL01425.1"/>
    </source>
</evidence>
<gene>
    <name evidence="1" type="ORF">ARMOST_04747</name>
</gene>
<organism evidence="1 2">
    <name type="scientific">Armillaria ostoyae</name>
    <name type="common">Armillaria root rot fungus</name>
    <dbReference type="NCBI Taxonomy" id="47428"/>
    <lineage>
        <taxon>Eukaryota</taxon>
        <taxon>Fungi</taxon>
        <taxon>Dikarya</taxon>
        <taxon>Basidiomycota</taxon>
        <taxon>Agaricomycotina</taxon>
        <taxon>Agaricomycetes</taxon>
        <taxon>Agaricomycetidae</taxon>
        <taxon>Agaricales</taxon>
        <taxon>Marasmiineae</taxon>
        <taxon>Physalacriaceae</taxon>
        <taxon>Armillaria</taxon>
    </lineage>
</organism>
<proteinExistence type="predicted"/>
<reference evidence="2" key="1">
    <citation type="journal article" date="2017" name="Nat. Ecol. Evol.">
        <title>Genome expansion and lineage-specific genetic innovations in the forest pathogenic fungi Armillaria.</title>
        <authorList>
            <person name="Sipos G."/>
            <person name="Prasanna A.N."/>
            <person name="Walter M.C."/>
            <person name="O'Connor E."/>
            <person name="Balint B."/>
            <person name="Krizsan K."/>
            <person name="Kiss B."/>
            <person name="Hess J."/>
            <person name="Varga T."/>
            <person name="Slot J."/>
            <person name="Riley R."/>
            <person name="Boka B."/>
            <person name="Rigling D."/>
            <person name="Barry K."/>
            <person name="Lee J."/>
            <person name="Mihaltcheva S."/>
            <person name="LaButti K."/>
            <person name="Lipzen A."/>
            <person name="Waldron R."/>
            <person name="Moloney N.M."/>
            <person name="Sperisen C."/>
            <person name="Kredics L."/>
            <person name="Vagvoelgyi C."/>
            <person name="Patrignani A."/>
            <person name="Fitzpatrick D."/>
            <person name="Nagy I."/>
            <person name="Doyle S."/>
            <person name="Anderson J.B."/>
            <person name="Grigoriev I.V."/>
            <person name="Gueldener U."/>
            <person name="Muensterkoetter M."/>
            <person name="Nagy L.G."/>
        </authorList>
    </citation>
    <scope>NUCLEOTIDE SEQUENCE [LARGE SCALE GENOMIC DNA]</scope>
    <source>
        <strain evidence="2">C18/9</strain>
    </source>
</reference>
<protein>
    <submittedName>
        <fullName evidence="1">Uncharacterized protein</fullName>
    </submittedName>
</protein>
<dbReference type="STRING" id="47428.A0A284QYD6"/>
<keyword evidence="2" id="KW-1185">Reference proteome</keyword>
<name>A0A284QYD6_ARMOS</name>
<dbReference type="EMBL" id="FUEG01000003">
    <property type="protein sequence ID" value="SJL01425.1"/>
    <property type="molecule type" value="Genomic_DNA"/>
</dbReference>
<evidence type="ECO:0000313" key="2">
    <source>
        <dbReference type="Proteomes" id="UP000219338"/>
    </source>
</evidence>
<dbReference type="Proteomes" id="UP000219338">
    <property type="component" value="Unassembled WGS sequence"/>
</dbReference>
<dbReference type="AlphaFoldDB" id="A0A284QYD6"/>